<reference evidence="8" key="2">
    <citation type="submission" date="2018-05" db="EMBL/GenBank/DDBJ databases">
        <title>OpunRS2 (Oryza punctata Reference Sequence Version 2).</title>
        <authorList>
            <person name="Zhang J."/>
            <person name="Kudrna D."/>
            <person name="Lee S."/>
            <person name="Talag J."/>
            <person name="Welchert J."/>
            <person name="Wing R.A."/>
        </authorList>
    </citation>
    <scope>NUCLEOTIDE SEQUENCE [LARGE SCALE GENOMIC DNA]</scope>
</reference>
<keyword evidence="5 7" id="KW-0949">S-adenosyl-L-methionine</keyword>
<evidence type="ECO:0000256" key="2">
    <source>
        <dbReference type="ARBA" id="ARBA00007009"/>
    </source>
</evidence>
<keyword evidence="4 7" id="KW-0808">Transferase</keyword>
<dbReference type="Gene3D" id="3.40.50.150">
    <property type="entry name" value="Vaccinia Virus protein VP39"/>
    <property type="match status" value="1"/>
</dbReference>
<evidence type="ECO:0000256" key="6">
    <source>
        <dbReference type="ARBA" id="ARBA00049391"/>
    </source>
</evidence>
<sequence>MEAQSQEVAALLRKIAGLLAAIDNLAPSRSPSPARAAFVGSGPTSLVLAARHMLPRAHFDIYNYDRCGAASDDGAAARVSFRTADDDVADLELQARDLATYDVVFLVAAASAGKAEAAVAHLGRHMAAGAALVVDVDVEPEVVARAGFDVLAAVCHPDGDSVTNSAVIVARKAADEPRRNGNTAAPYVVRLPILLVIGNTYQQLNTCENFVDLKLYLLNHTKKLVLVGGVPIGMGKCVRVWVRILSLFTNGKIVVKVVD</sequence>
<dbReference type="Proteomes" id="UP000026962">
    <property type="component" value="Chromosome 2"/>
</dbReference>
<dbReference type="HOGENOM" id="CLU_1075128_0_0_1"/>
<evidence type="ECO:0000256" key="5">
    <source>
        <dbReference type="ARBA" id="ARBA00022691"/>
    </source>
</evidence>
<dbReference type="GO" id="GO:0030410">
    <property type="term" value="F:nicotianamine synthase activity"/>
    <property type="evidence" value="ECO:0007669"/>
    <property type="project" value="UniProtKB-UniRule"/>
</dbReference>
<reference evidence="8" key="1">
    <citation type="submission" date="2015-04" db="UniProtKB">
        <authorList>
            <consortium name="EnsemblPlants"/>
        </authorList>
    </citation>
    <scope>IDENTIFICATION</scope>
</reference>
<protein>
    <recommendedName>
        <fullName evidence="3 7">Nicotianamine synthase</fullName>
        <ecNumber evidence="3 7">2.5.1.43</ecNumber>
    </recommendedName>
</protein>
<dbReference type="STRING" id="4537.A0A0E0K0X1"/>
<dbReference type="Gramene" id="OPUNC02G17870.1">
    <property type="protein sequence ID" value="OPUNC02G17870.1"/>
    <property type="gene ID" value="OPUNC02G17870"/>
</dbReference>
<accession>A0A0E0K0X1</accession>
<dbReference type="PANTHER" id="PTHR32266:SF12">
    <property type="entry name" value="NICOTIANAMINE SYNTHASE 3"/>
    <property type="match status" value="1"/>
</dbReference>
<evidence type="ECO:0000256" key="3">
    <source>
        <dbReference type="ARBA" id="ARBA00012675"/>
    </source>
</evidence>
<dbReference type="EnsemblPlants" id="OPUNC02G17870.1">
    <property type="protein sequence ID" value="OPUNC02G17870.1"/>
    <property type="gene ID" value="OPUNC02G17870"/>
</dbReference>
<organism evidence="8">
    <name type="scientific">Oryza punctata</name>
    <name type="common">Red rice</name>
    <dbReference type="NCBI Taxonomy" id="4537"/>
    <lineage>
        <taxon>Eukaryota</taxon>
        <taxon>Viridiplantae</taxon>
        <taxon>Streptophyta</taxon>
        <taxon>Embryophyta</taxon>
        <taxon>Tracheophyta</taxon>
        <taxon>Spermatophyta</taxon>
        <taxon>Magnoliopsida</taxon>
        <taxon>Liliopsida</taxon>
        <taxon>Poales</taxon>
        <taxon>Poaceae</taxon>
        <taxon>BOP clade</taxon>
        <taxon>Oryzoideae</taxon>
        <taxon>Oryzeae</taxon>
        <taxon>Oryzinae</taxon>
        <taxon>Oryza</taxon>
    </lineage>
</organism>
<comment type="similarity">
    <text evidence="2 7">Belongs to the nicotianamine synthase (NAS)-like family.</text>
</comment>
<evidence type="ECO:0000313" key="8">
    <source>
        <dbReference type="EnsemblPlants" id="OPUNC02G17870.1"/>
    </source>
</evidence>
<comment type="catalytic activity">
    <reaction evidence="6 7">
        <text>3 S-adenosyl-L-methionine = nicotianamine + 3 S-methyl-5'-thioadenosine + 3 H(+)</text>
        <dbReference type="Rhea" id="RHEA:16481"/>
        <dbReference type="ChEBI" id="CHEBI:15378"/>
        <dbReference type="ChEBI" id="CHEBI:17509"/>
        <dbReference type="ChEBI" id="CHEBI:58249"/>
        <dbReference type="ChEBI" id="CHEBI:59789"/>
        <dbReference type="EC" id="2.5.1.43"/>
    </reaction>
</comment>
<comment type="function">
    <text evidence="7">Synthesizes nicotianamine, a polyamine which serves as a sensor for the physiological iron status within the plant, and/or might be involved in the transport of iron.</text>
</comment>
<comment type="function">
    <text evidence="1">Synthesizes nicotianamine, a polyamine that is the first intermediate in the synthesis of the phytosiderophores of the mugineic acid type found in gramineae which serve as a sensor for the physiological iron status within the plant, and/or might be involved in the transport of iron.</text>
</comment>
<dbReference type="EC" id="2.5.1.43" evidence="3 7"/>
<evidence type="ECO:0000256" key="7">
    <source>
        <dbReference type="RuleBase" id="RU368095"/>
    </source>
</evidence>
<name>A0A0E0K0X1_ORYPU</name>
<dbReference type="AlphaFoldDB" id="A0A0E0K0X1"/>
<evidence type="ECO:0000256" key="4">
    <source>
        <dbReference type="ARBA" id="ARBA00022679"/>
    </source>
</evidence>
<dbReference type="InterPro" id="IPR029063">
    <property type="entry name" value="SAM-dependent_MTases_sf"/>
</dbReference>
<dbReference type="Pfam" id="PF03059">
    <property type="entry name" value="NAS"/>
    <property type="match status" value="1"/>
</dbReference>
<dbReference type="PANTHER" id="PTHR32266">
    <property type="entry name" value="NICOTIANAMINE SYNTHASE 3"/>
    <property type="match status" value="1"/>
</dbReference>
<keyword evidence="9" id="KW-1185">Reference proteome</keyword>
<dbReference type="GO" id="GO:0030418">
    <property type="term" value="P:nicotianamine biosynthetic process"/>
    <property type="evidence" value="ECO:0007669"/>
    <property type="project" value="UniProtKB-UniRule"/>
</dbReference>
<evidence type="ECO:0000313" key="9">
    <source>
        <dbReference type="Proteomes" id="UP000026962"/>
    </source>
</evidence>
<dbReference type="InterPro" id="IPR004298">
    <property type="entry name" value="Nicotian_synth"/>
</dbReference>
<evidence type="ECO:0000256" key="1">
    <source>
        <dbReference type="ARBA" id="ARBA00002350"/>
    </source>
</evidence>
<proteinExistence type="inferred from homology"/>